<dbReference type="Proteomes" id="UP000515204">
    <property type="component" value="Unplaced"/>
</dbReference>
<dbReference type="GeneID" id="106749518"/>
<feature type="compositionally biased region" description="Basic and acidic residues" evidence="1">
    <location>
        <begin position="1"/>
        <end position="13"/>
    </location>
</feature>
<feature type="compositionally biased region" description="Polar residues" evidence="1">
    <location>
        <begin position="133"/>
        <end position="142"/>
    </location>
</feature>
<keyword evidence="2" id="KW-0472">Membrane</keyword>
<feature type="region of interest" description="Disordered" evidence="1">
    <location>
        <begin position="1"/>
        <end position="162"/>
    </location>
</feature>
<keyword evidence="2" id="KW-0812">Transmembrane</keyword>
<organism evidence="3 4">
    <name type="scientific">Dinoponera quadriceps</name>
    <name type="common">South American ant</name>
    <dbReference type="NCBI Taxonomy" id="609295"/>
    <lineage>
        <taxon>Eukaryota</taxon>
        <taxon>Metazoa</taxon>
        <taxon>Ecdysozoa</taxon>
        <taxon>Arthropoda</taxon>
        <taxon>Hexapoda</taxon>
        <taxon>Insecta</taxon>
        <taxon>Pterygota</taxon>
        <taxon>Neoptera</taxon>
        <taxon>Endopterygota</taxon>
        <taxon>Hymenoptera</taxon>
        <taxon>Apocrita</taxon>
        <taxon>Aculeata</taxon>
        <taxon>Formicoidea</taxon>
        <taxon>Formicidae</taxon>
        <taxon>Ponerinae</taxon>
        <taxon>Ponerini</taxon>
        <taxon>Dinoponera</taxon>
    </lineage>
</organism>
<dbReference type="InterPro" id="IPR038050">
    <property type="entry name" value="Neuro_actylchol_rec"/>
</dbReference>
<feature type="compositionally biased region" description="Low complexity" evidence="1">
    <location>
        <begin position="116"/>
        <end position="132"/>
    </location>
</feature>
<dbReference type="OrthoDB" id="442503at2759"/>
<proteinExistence type="predicted"/>
<feature type="transmembrane region" description="Helical" evidence="2">
    <location>
        <begin position="188"/>
        <end position="207"/>
    </location>
</feature>
<dbReference type="KEGG" id="dqu:106749518"/>
<protein>
    <submittedName>
        <fullName evidence="4">Protein hunchback-like</fullName>
    </submittedName>
</protein>
<dbReference type="SUPFAM" id="SSF90112">
    <property type="entry name" value="Neurotransmitter-gated ion-channel transmembrane pore"/>
    <property type="match status" value="1"/>
</dbReference>
<keyword evidence="2" id="KW-1133">Transmembrane helix</keyword>
<name>A0A6P3Y142_DINQU</name>
<gene>
    <name evidence="4" type="primary">LOC106749518</name>
</gene>
<dbReference type="Gene3D" id="1.20.58.390">
    <property type="entry name" value="Neurotransmitter-gated ion-channel transmembrane domain"/>
    <property type="match status" value="1"/>
</dbReference>
<feature type="compositionally biased region" description="Low complexity" evidence="1">
    <location>
        <begin position="150"/>
        <end position="162"/>
    </location>
</feature>
<dbReference type="InterPro" id="IPR036719">
    <property type="entry name" value="Neuro-gated_channel_TM_sf"/>
</dbReference>
<sequence length="217" mass="25016">HEEEALGSREVARGHPQQFQTRPQRSRPRRQYHRHPQNHNHHHHHHHHHYHHHQLSPPQRHRNQLPHIYQQDHQQRHQRFHPDRSPSPSFSPLNDDDCVAGRCSPRAPRHSRRSSARSSPSRWPSPASSTSPLGTPSRTMSRGATPSPPNAASVPSTAAPASSCWNLPRKLFTCRVQGSARIDFISRIAFPLMFILFNFAYWCIYLFQGEDGAVTNK</sequence>
<evidence type="ECO:0000256" key="1">
    <source>
        <dbReference type="SAM" id="MobiDB-lite"/>
    </source>
</evidence>
<accession>A0A6P3Y142</accession>
<dbReference type="RefSeq" id="XP_014484531.1">
    <property type="nucleotide sequence ID" value="XM_014629045.1"/>
</dbReference>
<evidence type="ECO:0000313" key="4">
    <source>
        <dbReference type="RefSeq" id="XP_014484531.1"/>
    </source>
</evidence>
<evidence type="ECO:0000256" key="2">
    <source>
        <dbReference type="SAM" id="Phobius"/>
    </source>
</evidence>
<dbReference type="AlphaFoldDB" id="A0A6P3Y142"/>
<dbReference type="GO" id="GO:0006811">
    <property type="term" value="P:monoatomic ion transport"/>
    <property type="evidence" value="ECO:0007669"/>
    <property type="project" value="InterPro"/>
</dbReference>
<dbReference type="GO" id="GO:0016020">
    <property type="term" value="C:membrane"/>
    <property type="evidence" value="ECO:0007669"/>
    <property type="project" value="InterPro"/>
</dbReference>
<evidence type="ECO:0000313" key="3">
    <source>
        <dbReference type="Proteomes" id="UP000515204"/>
    </source>
</evidence>
<feature type="compositionally biased region" description="Basic residues" evidence="1">
    <location>
        <begin position="24"/>
        <end position="64"/>
    </location>
</feature>
<reference evidence="4" key="1">
    <citation type="submission" date="2025-08" db="UniProtKB">
        <authorList>
            <consortium name="RefSeq"/>
        </authorList>
    </citation>
    <scope>IDENTIFICATION</scope>
</reference>
<feature type="non-terminal residue" evidence="4">
    <location>
        <position position="1"/>
    </location>
</feature>
<keyword evidence="3" id="KW-1185">Reference proteome</keyword>